<sequence length="268" mass="30123">MTTTAAKLQPFIDAGTHPESYYDKLLPPTSAQLRRWLLSTIRKETRLLAKIQNSLHHPLLDSFFMFASALGTHTFFILFLPIFFWLGYDSVARSLTLIITSGVVFTGFLKDLLCLPRPLSPPIRRLSMGSHHLEYGFPSTHTTNAVSIALYFLTNIYDVESNNMLKFVGTICLIFYCLSVVAGRIYCGMHSLTDVLAGLILAILIWWIHWSWQIQIDEFILNESQNGAAVGMIIGSWNFSNADFSNKGNVPCDYNSTGLAVTISRVIF</sequence>
<proteinExistence type="predicted"/>
<evidence type="ECO:0000313" key="1">
    <source>
        <dbReference type="EMBL" id="CAG8590681.1"/>
    </source>
</evidence>
<protein>
    <submittedName>
        <fullName evidence="1">6187_t:CDS:1</fullName>
    </submittedName>
</protein>
<dbReference type="EMBL" id="CAJVPW010008173">
    <property type="protein sequence ID" value="CAG8590681.1"/>
    <property type="molecule type" value="Genomic_DNA"/>
</dbReference>
<name>A0ACA9MGC3_9GLOM</name>
<organism evidence="1 2">
    <name type="scientific">Cetraspora pellucida</name>
    <dbReference type="NCBI Taxonomy" id="1433469"/>
    <lineage>
        <taxon>Eukaryota</taxon>
        <taxon>Fungi</taxon>
        <taxon>Fungi incertae sedis</taxon>
        <taxon>Mucoromycota</taxon>
        <taxon>Glomeromycotina</taxon>
        <taxon>Glomeromycetes</taxon>
        <taxon>Diversisporales</taxon>
        <taxon>Gigasporaceae</taxon>
        <taxon>Cetraspora</taxon>
    </lineage>
</organism>
<keyword evidence="2" id="KW-1185">Reference proteome</keyword>
<gene>
    <name evidence="1" type="ORF">SPELUC_LOCUS6732</name>
</gene>
<accession>A0ACA9MGC3</accession>
<evidence type="ECO:0000313" key="2">
    <source>
        <dbReference type="Proteomes" id="UP000789366"/>
    </source>
</evidence>
<comment type="caution">
    <text evidence="1">The sequence shown here is derived from an EMBL/GenBank/DDBJ whole genome shotgun (WGS) entry which is preliminary data.</text>
</comment>
<dbReference type="Proteomes" id="UP000789366">
    <property type="component" value="Unassembled WGS sequence"/>
</dbReference>
<reference evidence="1" key="1">
    <citation type="submission" date="2021-06" db="EMBL/GenBank/DDBJ databases">
        <authorList>
            <person name="Kallberg Y."/>
            <person name="Tangrot J."/>
            <person name="Rosling A."/>
        </authorList>
    </citation>
    <scope>NUCLEOTIDE SEQUENCE</scope>
    <source>
        <strain evidence="1">28 12/20/2015</strain>
    </source>
</reference>
<feature type="non-terminal residue" evidence="1">
    <location>
        <position position="268"/>
    </location>
</feature>